<feature type="region of interest" description="Disordered" evidence="1">
    <location>
        <begin position="51"/>
        <end position="90"/>
    </location>
</feature>
<sequence length="239" mass="26445">MPKLLHPYHRDDRPSGTPEPLSQFHISKNLRSRGPVHIGVLITPLSDQSIANQVSPPISPGAPDTDRSESLSSPRPPTVSSIPEQPANEEAEEGDMDFFEMLASDPPLLAPPVPQSPVVETQSRRKWSDRLSAVHSRRDTVTTETSQAPTQNFFDFVSLKAQVPLTQLSAREAWWPMMFGTYKLTTFGLTAVSILFFLWGFGYGVLGTLNSKSRAYSDIPLLRLSRSTMPTGRRTSSDP</sequence>
<feature type="transmembrane region" description="Helical" evidence="2">
    <location>
        <begin position="184"/>
        <end position="206"/>
    </location>
</feature>
<gene>
    <name evidence="3" type="ORF">EHS25_003937</name>
</gene>
<dbReference type="Proteomes" id="UP000279259">
    <property type="component" value="Unassembled WGS sequence"/>
</dbReference>
<keyword evidence="2" id="KW-1133">Transmembrane helix</keyword>
<evidence type="ECO:0000256" key="2">
    <source>
        <dbReference type="SAM" id="Phobius"/>
    </source>
</evidence>
<dbReference type="EMBL" id="RSCD01000002">
    <property type="protein sequence ID" value="RSH94134.1"/>
    <property type="molecule type" value="Genomic_DNA"/>
</dbReference>
<evidence type="ECO:0000313" key="3">
    <source>
        <dbReference type="EMBL" id="RSH94134.1"/>
    </source>
</evidence>
<accession>A0A427YSM3</accession>
<keyword evidence="2" id="KW-0812">Transmembrane</keyword>
<dbReference type="AlphaFoldDB" id="A0A427YSM3"/>
<keyword evidence="2" id="KW-0472">Membrane</keyword>
<proteinExistence type="predicted"/>
<keyword evidence="4" id="KW-1185">Reference proteome</keyword>
<comment type="caution">
    <text evidence="3">The sequence shown here is derived from an EMBL/GenBank/DDBJ whole genome shotgun (WGS) entry which is preliminary data.</text>
</comment>
<reference evidence="3 4" key="1">
    <citation type="submission" date="2018-11" db="EMBL/GenBank/DDBJ databases">
        <title>Genome sequence of Saitozyma podzolica DSM 27192.</title>
        <authorList>
            <person name="Aliyu H."/>
            <person name="Gorte O."/>
            <person name="Ochsenreither K."/>
        </authorList>
    </citation>
    <scope>NUCLEOTIDE SEQUENCE [LARGE SCALE GENOMIC DNA]</scope>
    <source>
        <strain evidence="3 4">DSM 27192</strain>
    </source>
</reference>
<protein>
    <submittedName>
        <fullName evidence="3">Uncharacterized protein</fullName>
    </submittedName>
</protein>
<evidence type="ECO:0000256" key="1">
    <source>
        <dbReference type="SAM" id="MobiDB-lite"/>
    </source>
</evidence>
<name>A0A427YSM3_9TREE</name>
<feature type="region of interest" description="Disordered" evidence="1">
    <location>
        <begin position="1"/>
        <end position="24"/>
    </location>
</feature>
<dbReference type="STRING" id="1890683.A0A427YSM3"/>
<feature type="compositionally biased region" description="Polar residues" evidence="1">
    <location>
        <begin position="70"/>
        <end position="83"/>
    </location>
</feature>
<evidence type="ECO:0000313" key="4">
    <source>
        <dbReference type="Proteomes" id="UP000279259"/>
    </source>
</evidence>
<organism evidence="3 4">
    <name type="scientific">Saitozyma podzolica</name>
    <dbReference type="NCBI Taxonomy" id="1890683"/>
    <lineage>
        <taxon>Eukaryota</taxon>
        <taxon>Fungi</taxon>
        <taxon>Dikarya</taxon>
        <taxon>Basidiomycota</taxon>
        <taxon>Agaricomycotina</taxon>
        <taxon>Tremellomycetes</taxon>
        <taxon>Tremellales</taxon>
        <taxon>Trimorphomycetaceae</taxon>
        <taxon>Saitozyma</taxon>
    </lineage>
</organism>